<keyword evidence="1" id="KW-0732">Signal</keyword>
<dbReference type="EMBL" id="JAESVP010000005">
    <property type="protein sequence ID" value="MBL4928702.1"/>
    <property type="molecule type" value="Genomic_DNA"/>
</dbReference>
<protein>
    <submittedName>
        <fullName evidence="2">Uncharacterized protein</fullName>
    </submittedName>
</protein>
<dbReference type="RefSeq" id="WP_202660916.1">
    <property type="nucleotide sequence ID" value="NZ_JAESVP010000005.1"/>
</dbReference>
<keyword evidence="3" id="KW-1185">Reference proteome</keyword>
<dbReference type="AlphaFoldDB" id="A0A8J7MS97"/>
<feature type="chain" id="PRO_5035222267" evidence="1">
    <location>
        <begin position="23"/>
        <end position="136"/>
    </location>
</feature>
<feature type="signal peptide" evidence="1">
    <location>
        <begin position="1"/>
        <end position="22"/>
    </location>
</feature>
<accession>A0A8J7MS97</accession>
<name>A0A8J7MS97_9RHOB</name>
<gene>
    <name evidence="2" type="ORF">JI744_11360</name>
</gene>
<proteinExistence type="predicted"/>
<evidence type="ECO:0000313" key="2">
    <source>
        <dbReference type="EMBL" id="MBL4928702.1"/>
    </source>
</evidence>
<organism evidence="2 3">
    <name type="scientific">Fuscibacter oryzae</name>
    <dbReference type="NCBI Taxonomy" id="2803939"/>
    <lineage>
        <taxon>Bacteria</taxon>
        <taxon>Pseudomonadati</taxon>
        <taxon>Pseudomonadota</taxon>
        <taxon>Alphaproteobacteria</taxon>
        <taxon>Rhodobacterales</taxon>
        <taxon>Paracoccaceae</taxon>
        <taxon>Fuscibacter</taxon>
    </lineage>
</organism>
<evidence type="ECO:0000256" key="1">
    <source>
        <dbReference type="SAM" id="SignalP"/>
    </source>
</evidence>
<reference evidence="2" key="1">
    <citation type="submission" date="2021-01" db="EMBL/GenBank/DDBJ databases">
        <title>Genome seq and assembly of Tabrizicola sp. KVB23.</title>
        <authorList>
            <person name="Chhetri G."/>
        </authorList>
    </citation>
    <scope>NUCLEOTIDE SEQUENCE</scope>
    <source>
        <strain evidence="2">KVB23</strain>
    </source>
</reference>
<comment type="caution">
    <text evidence="2">The sequence shown here is derived from an EMBL/GenBank/DDBJ whole genome shotgun (WGS) entry which is preliminary data.</text>
</comment>
<dbReference type="Proteomes" id="UP000619033">
    <property type="component" value="Unassembled WGS sequence"/>
</dbReference>
<sequence length="136" mass="14395">MKRLVLKVAFCAGLLCAGVAYADQPIGGARFGALVTGRTLSWGDGSNLYGQEQYLPDGRVKWLVADGSCKLGHWWEEAPGLICFAYDDGGAPACWRFFEGAAGLKAQSAEDSTGFLWSEIGNSDQPLACTGPMVGV</sequence>
<evidence type="ECO:0000313" key="3">
    <source>
        <dbReference type="Proteomes" id="UP000619033"/>
    </source>
</evidence>